<proteinExistence type="predicted"/>
<dbReference type="AlphaFoldDB" id="A0A0D7CNB7"/>
<dbReference type="EMBL" id="JRKI01000023">
    <property type="protein sequence ID" value="KIZ17350.1"/>
    <property type="molecule type" value="Genomic_DNA"/>
</dbReference>
<evidence type="ECO:0000313" key="1">
    <source>
        <dbReference type="EMBL" id="KIZ17350.1"/>
    </source>
</evidence>
<name>A0A0D7CNB7_9ACTN</name>
<comment type="caution">
    <text evidence="1">The sequence shown here is derived from an EMBL/GenBank/DDBJ whole genome shotgun (WGS) entry which is preliminary data.</text>
</comment>
<accession>A0A0D7CNB7</accession>
<organism evidence="1 2">
    <name type="scientific">Streptomyces natalensis ATCC 27448</name>
    <dbReference type="NCBI Taxonomy" id="1240678"/>
    <lineage>
        <taxon>Bacteria</taxon>
        <taxon>Bacillati</taxon>
        <taxon>Actinomycetota</taxon>
        <taxon>Actinomycetes</taxon>
        <taxon>Kitasatosporales</taxon>
        <taxon>Streptomycetaceae</taxon>
        <taxon>Streptomyces</taxon>
    </lineage>
</organism>
<protein>
    <recommendedName>
        <fullName evidence="3">Ricin B lectin domain-containing protein</fullName>
    </recommendedName>
</protein>
<evidence type="ECO:0008006" key="3">
    <source>
        <dbReference type="Google" id="ProtNLM"/>
    </source>
</evidence>
<dbReference type="SUPFAM" id="SSF50370">
    <property type="entry name" value="Ricin B-like lectins"/>
    <property type="match status" value="1"/>
</dbReference>
<dbReference type="Gene3D" id="2.80.10.50">
    <property type="match status" value="1"/>
</dbReference>
<reference evidence="1 2" key="1">
    <citation type="submission" date="2014-09" db="EMBL/GenBank/DDBJ databases">
        <title>Draft genome sequence of Streptomyces natalensis ATCC 27448, producer of the antifungal pimaricin.</title>
        <authorList>
            <person name="Mendes M.V."/>
            <person name="Beites T."/>
            <person name="Pires S."/>
            <person name="Santos C.L."/>
            <person name="Moradas-Ferreira P."/>
        </authorList>
    </citation>
    <scope>NUCLEOTIDE SEQUENCE [LARGE SCALE GENOMIC DNA]</scope>
    <source>
        <strain evidence="1 2">ATCC 27448</strain>
    </source>
</reference>
<keyword evidence="2" id="KW-1185">Reference proteome</keyword>
<sequence>MPAPIHEGDHVRFFSVQHNGQYIFVSEDKDSDGDRYVEAHPYADEPRNVFKAFRTDNGLFRFTNSATGHAMFVSQDKVNGDLAVQGHQPNFETRDLFALQDAGDGSSYNLWNPDTGTFVFLSNDRMGDDFVIEAHSPQELRNHFIVEPVPAP</sequence>
<dbReference type="Proteomes" id="UP000032458">
    <property type="component" value="Unassembled WGS sequence"/>
</dbReference>
<gene>
    <name evidence="1" type="ORF">SNA_15170</name>
</gene>
<dbReference type="InterPro" id="IPR035992">
    <property type="entry name" value="Ricin_B-like_lectins"/>
</dbReference>
<dbReference type="PATRIC" id="fig|1240678.4.peg.3182"/>
<evidence type="ECO:0000313" key="2">
    <source>
        <dbReference type="Proteomes" id="UP000032458"/>
    </source>
</evidence>